<protein>
    <submittedName>
        <fullName evidence="3">Uncharacterized protein</fullName>
    </submittedName>
</protein>
<feature type="chain" id="PRO_5040382805" evidence="2">
    <location>
        <begin position="19"/>
        <end position="161"/>
    </location>
</feature>
<gene>
    <name evidence="3" type="ORF">MDCFG202_LOCUS242742</name>
</gene>
<accession>A0A9N8WSU6</accession>
<evidence type="ECO:0000313" key="4">
    <source>
        <dbReference type="Proteomes" id="UP000746612"/>
    </source>
</evidence>
<name>A0A9N8WSU6_GIBZA</name>
<keyword evidence="1" id="KW-0812">Transmembrane</keyword>
<dbReference type="EMBL" id="CAJPIJ010000130">
    <property type="protein sequence ID" value="CAG1983999.1"/>
    <property type="molecule type" value="Genomic_DNA"/>
</dbReference>
<feature type="transmembrane region" description="Helical" evidence="1">
    <location>
        <begin position="142"/>
        <end position="160"/>
    </location>
</feature>
<evidence type="ECO:0000313" key="3">
    <source>
        <dbReference type="EMBL" id="CAG1983999.1"/>
    </source>
</evidence>
<reference evidence="3" key="1">
    <citation type="submission" date="2021-03" db="EMBL/GenBank/DDBJ databases">
        <authorList>
            <person name="Alouane T."/>
            <person name="Langin T."/>
            <person name="Bonhomme L."/>
        </authorList>
    </citation>
    <scope>NUCLEOTIDE SEQUENCE</scope>
    <source>
        <strain evidence="3">MDC_Fg202</strain>
    </source>
</reference>
<dbReference type="Proteomes" id="UP000746612">
    <property type="component" value="Unassembled WGS sequence"/>
</dbReference>
<keyword evidence="1" id="KW-1133">Transmembrane helix</keyword>
<sequence>MRSPLLFLLCAFMSLAIAAEVHMSGNRAPTSQFATHERPFKYSQLQGVASQLPCRDQAIHTQDRVRVRQAALSQIHGHSAKASIVQTASVNVKAFANGGMSFLFGLASSSNDVLDYINNGTTSVFSRSVTGEKGSAASGRKHVAYTSIALVLVMLFFAVWM</sequence>
<dbReference type="AlphaFoldDB" id="A0A9N8WSU6"/>
<keyword evidence="2" id="KW-0732">Signal</keyword>
<evidence type="ECO:0000256" key="2">
    <source>
        <dbReference type="SAM" id="SignalP"/>
    </source>
</evidence>
<comment type="caution">
    <text evidence="3">The sequence shown here is derived from an EMBL/GenBank/DDBJ whole genome shotgun (WGS) entry which is preliminary data.</text>
</comment>
<evidence type="ECO:0000256" key="1">
    <source>
        <dbReference type="SAM" id="Phobius"/>
    </source>
</evidence>
<organism evidence="3 4">
    <name type="scientific">Gibberella zeae</name>
    <name type="common">Wheat head blight fungus</name>
    <name type="synonym">Fusarium graminearum</name>
    <dbReference type="NCBI Taxonomy" id="5518"/>
    <lineage>
        <taxon>Eukaryota</taxon>
        <taxon>Fungi</taxon>
        <taxon>Dikarya</taxon>
        <taxon>Ascomycota</taxon>
        <taxon>Pezizomycotina</taxon>
        <taxon>Sordariomycetes</taxon>
        <taxon>Hypocreomycetidae</taxon>
        <taxon>Hypocreales</taxon>
        <taxon>Nectriaceae</taxon>
        <taxon>Fusarium</taxon>
    </lineage>
</organism>
<feature type="signal peptide" evidence="2">
    <location>
        <begin position="1"/>
        <end position="18"/>
    </location>
</feature>
<keyword evidence="1" id="KW-0472">Membrane</keyword>
<proteinExistence type="predicted"/>